<evidence type="ECO:0000256" key="1">
    <source>
        <dbReference type="SAM" id="MobiDB-lite"/>
    </source>
</evidence>
<evidence type="ECO:0000313" key="3">
    <source>
        <dbReference type="Proteomes" id="UP001597641"/>
    </source>
</evidence>
<keyword evidence="3" id="KW-1185">Reference proteome</keyword>
<sequence>MERTRRLKQVSTTLNVGIYTIVDFLAAKGFHVENKPVTKITQEQYDLLVKVYAPSLANRDTLHSPSLSHDKSSALEGLTASGKIELPHTKRSSTKSITTERPIPKKRERIVLPTPASDKDALDQKTIWVKYILAQEKILDHQSLPIAVKPEYELSASGKLKLEVNQDVSKKAFASDIREVFKLKEEESSYEYGYILQSVEVTKNIPTEKLVNHGNSMIIPLLS</sequence>
<dbReference type="EMBL" id="JBHUOX010000005">
    <property type="protein sequence ID" value="MFD3000437.1"/>
    <property type="molecule type" value="Genomic_DNA"/>
</dbReference>
<dbReference type="Proteomes" id="UP001597641">
    <property type="component" value="Unassembled WGS sequence"/>
</dbReference>
<gene>
    <name evidence="2" type="ORF">ACFS7Z_08710</name>
</gene>
<organism evidence="2 3">
    <name type="scientific">Pontibacter toksunensis</name>
    <dbReference type="NCBI Taxonomy" id="1332631"/>
    <lineage>
        <taxon>Bacteria</taxon>
        <taxon>Pseudomonadati</taxon>
        <taxon>Bacteroidota</taxon>
        <taxon>Cytophagia</taxon>
        <taxon>Cytophagales</taxon>
        <taxon>Hymenobacteraceae</taxon>
        <taxon>Pontibacter</taxon>
    </lineage>
</organism>
<proteinExistence type="predicted"/>
<evidence type="ECO:0000313" key="2">
    <source>
        <dbReference type="EMBL" id="MFD3000437.1"/>
    </source>
</evidence>
<accession>A0ABW6BTW5</accession>
<feature type="region of interest" description="Disordered" evidence="1">
    <location>
        <begin position="60"/>
        <end position="107"/>
    </location>
</feature>
<reference evidence="3" key="1">
    <citation type="journal article" date="2019" name="Int. J. Syst. Evol. Microbiol.">
        <title>The Global Catalogue of Microorganisms (GCM) 10K type strain sequencing project: providing services to taxonomists for standard genome sequencing and annotation.</title>
        <authorList>
            <consortium name="The Broad Institute Genomics Platform"/>
            <consortium name="The Broad Institute Genome Sequencing Center for Infectious Disease"/>
            <person name="Wu L."/>
            <person name="Ma J."/>
        </authorList>
    </citation>
    <scope>NUCLEOTIDE SEQUENCE [LARGE SCALE GENOMIC DNA]</scope>
    <source>
        <strain evidence="3">KCTC 23984</strain>
    </source>
</reference>
<protein>
    <submittedName>
        <fullName evidence="2">Uncharacterized protein</fullName>
    </submittedName>
</protein>
<dbReference type="RefSeq" id="WP_377483447.1">
    <property type="nucleotide sequence ID" value="NZ_JBHUOX010000005.1"/>
</dbReference>
<comment type="caution">
    <text evidence="2">The sequence shown here is derived from an EMBL/GenBank/DDBJ whole genome shotgun (WGS) entry which is preliminary data.</text>
</comment>
<name>A0ABW6BTW5_9BACT</name>